<protein>
    <recommendedName>
        <fullName evidence="4">Carboxypeptidase regulatory-like domain-containing protein</fullName>
    </recommendedName>
</protein>
<feature type="signal peptide" evidence="1">
    <location>
        <begin position="1"/>
        <end position="19"/>
    </location>
</feature>
<proteinExistence type="predicted"/>
<dbReference type="OrthoDB" id="1297652at2"/>
<dbReference type="RefSeq" id="WP_116015002.1">
    <property type="nucleotide sequence ID" value="NZ_QNUH01000034.1"/>
</dbReference>
<keyword evidence="3" id="KW-1185">Reference proteome</keyword>
<comment type="caution">
    <text evidence="2">The sequence shown here is derived from an EMBL/GenBank/DDBJ whole genome shotgun (WGS) entry which is preliminary data.</text>
</comment>
<feature type="chain" id="PRO_5017835171" description="Carboxypeptidase regulatory-like domain-containing protein" evidence="1">
    <location>
        <begin position="20"/>
        <end position="207"/>
    </location>
</feature>
<sequence>MKKHYYIIAFLLHFSGAGAQSFTVEQKAQFNKSETIQLMTGGNSTIKGQAFAKDNRSGIKGIAVLNINKRQYAPKGTSIIVMPQTAYFKEWQEVSKKYEKEGKIVELHKEARACIKVIQVKDDKGSFEINNLMPGQYLLITGFNYIQDKQQTYTLGYANTYINNTLQSSREIQGHHYFKIISEANIRKSVTIKKDGDVEDVNLRQTL</sequence>
<evidence type="ECO:0000256" key="1">
    <source>
        <dbReference type="SAM" id="SignalP"/>
    </source>
</evidence>
<organism evidence="2 3">
    <name type="scientific">Chryseobacterium elymi</name>
    <dbReference type="NCBI Taxonomy" id="395936"/>
    <lineage>
        <taxon>Bacteria</taxon>
        <taxon>Pseudomonadati</taxon>
        <taxon>Bacteroidota</taxon>
        <taxon>Flavobacteriia</taxon>
        <taxon>Flavobacteriales</taxon>
        <taxon>Weeksellaceae</taxon>
        <taxon>Chryseobacterium group</taxon>
        <taxon>Chryseobacterium</taxon>
    </lineage>
</organism>
<gene>
    <name evidence="2" type="ORF">DRF60_20075</name>
</gene>
<dbReference type="AlphaFoldDB" id="A0A3D9D3S8"/>
<dbReference type="Proteomes" id="UP000257030">
    <property type="component" value="Unassembled WGS sequence"/>
</dbReference>
<reference evidence="2 3" key="1">
    <citation type="journal article" date="2010" name="Syst. Appl. Microbiol.">
        <title>Four new species of Chryseobacterium from the rhizosphere of coastal sand dune plants, Chryseobacterium elymi sp. nov., Chryseobacterium hagamense sp. nov., Chryseobacterium lathyri sp. nov. and Chryseobacterium rhizosphaerae sp. nov.</title>
        <authorList>
            <person name="Cho S.H."/>
            <person name="Lee K.S."/>
            <person name="Shin D.S."/>
            <person name="Han J.H."/>
            <person name="Park K.S."/>
            <person name="Lee C.H."/>
            <person name="Park K.H."/>
            <person name="Kim S.B."/>
        </authorList>
    </citation>
    <scope>NUCLEOTIDE SEQUENCE [LARGE SCALE GENOMIC DNA]</scope>
    <source>
        <strain evidence="2 3">KCTC 22547</strain>
    </source>
</reference>
<dbReference type="SUPFAM" id="SSF117074">
    <property type="entry name" value="Hypothetical protein PA1324"/>
    <property type="match status" value="1"/>
</dbReference>
<evidence type="ECO:0000313" key="2">
    <source>
        <dbReference type="EMBL" id="REC72588.1"/>
    </source>
</evidence>
<evidence type="ECO:0000313" key="3">
    <source>
        <dbReference type="Proteomes" id="UP000257030"/>
    </source>
</evidence>
<name>A0A3D9D3S8_9FLAO</name>
<evidence type="ECO:0008006" key="4">
    <source>
        <dbReference type="Google" id="ProtNLM"/>
    </source>
</evidence>
<keyword evidence="1" id="KW-0732">Signal</keyword>
<dbReference type="EMBL" id="QNUH01000034">
    <property type="protein sequence ID" value="REC72588.1"/>
    <property type="molecule type" value="Genomic_DNA"/>
</dbReference>
<accession>A0A3D9D3S8</accession>